<evidence type="ECO:0000313" key="4">
    <source>
        <dbReference type="Proteomes" id="UP000242444"/>
    </source>
</evidence>
<dbReference type="SUPFAM" id="SSF53474">
    <property type="entry name" value="alpha/beta-Hydrolases"/>
    <property type="match status" value="1"/>
</dbReference>
<dbReference type="PROSITE" id="PS51318">
    <property type="entry name" value="TAT"/>
    <property type="match status" value="1"/>
</dbReference>
<organism evidence="3 4">
    <name type="scientific">Amycolatopsis antarctica</name>
    <dbReference type="NCBI Taxonomy" id="1854586"/>
    <lineage>
        <taxon>Bacteria</taxon>
        <taxon>Bacillati</taxon>
        <taxon>Actinomycetota</taxon>
        <taxon>Actinomycetes</taxon>
        <taxon>Pseudonocardiales</taxon>
        <taxon>Pseudonocardiaceae</taxon>
        <taxon>Amycolatopsis</taxon>
    </lineage>
</organism>
<dbReference type="Proteomes" id="UP000242444">
    <property type="component" value="Unassembled WGS sequence"/>
</dbReference>
<feature type="signal peptide" evidence="1">
    <location>
        <begin position="1"/>
        <end position="30"/>
    </location>
</feature>
<dbReference type="InterPro" id="IPR012908">
    <property type="entry name" value="PGAP1-ab_dom-like"/>
</dbReference>
<proteinExistence type="predicted"/>
<dbReference type="OrthoDB" id="8871309at2"/>
<dbReference type="EMBL" id="NKYE01000013">
    <property type="protein sequence ID" value="OZM71463.1"/>
    <property type="molecule type" value="Genomic_DNA"/>
</dbReference>
<comment type="caution">
    <text evidence="3">The sequence shown here is derived from an EMBL/GenBank/DDBJ whole genome shotgun (WGS) entry which is preliminary data.</text>
</comment>
<keyword evidence="4" id="KW-1185">Reference proteome</keyword>
<evidence type="ECO:0000256" key="1">
    <source>
        <dbReference type="SAM" id="SignalP"/>
    </source>
</evidence>
<name>A0A263CZ73_9PSEU</name>
<accession>A0A263CZ73</accession>
<gene>
    <name evidence="3" type="ORF">CFN78_20170</name>
</gene>
<dbReference type="Pfam" id="PF07819">
    <property type="entry name" value="PGAP1"/>
    <property type="match status" value="1"/>
</dbReference>
<feature type="chain" id="PRO_5013306228" description="GPI inositol-deacylase PGAP1-like alpha/beta domain-containing protein" evidence="1">
    <location>
        <begin position="31"/>
        <end position="300"/>
    </location>
</feature>
<dbReference type="RefSeq" id="WP_094864411.1">
    <property type="nucleotide sequence ID" value="NZ_NKYE01000013.1"/>
</dbReference>
<reference evidence="3 4" key="1">
    <citation type="submission" date="2017-07" db="EMBL/GenBank/DDBJ databases">
        <title>Amycolatopsis antarcticus sp. nov., isolated from the surface of an Antarcticus brown macroalga.</title>
        <authorList>
            <person name="Wang J."/>
            <person name="Leiva S."/>
            <person name="Huang J."/>
            <person name="Huang Y."/>
        </authorList>
    </citation>
    <scope>NUCLEOTIDE SEQUENCE [LARGE SCALE GENOMIC DNA]</scope>
    <source>
        <strain evidence="3 4">AU-G6</strain>
    </source>
</reference>
<dbReference type="InterPro" id="IPR006311">
    <property type="entry name" value="TAT_signal"/>
</dbReference>
<keyword evidence="1" id="KW-0732">Signal</keyword>
<dbReference type="Gene3D" id="3.40.50.1820">
    <property type="entry name" value="alpha/beta hydrolase"/>
    <property type="match status" value="1"/>
</dbReference>
<dbReference type="AlphaFoldDB" id="A0A263CZ73"/>
<dbReference type="InParanoid" id="A0A263CZ73"/>
<evidence type="ECO:0000259" key="2">
    <source>
        <dbReference type="Pfam" id="PF07819"/>
    </source>
</evidence>
<dbReference type="InterPro" id="IPR029058">
    <property type="entry name" value="AB_hydrolase_fold"/>
</dbReference>
<evidence type="ECO:0000313" key="3">
    <source>
        <dbReference type="EMBL" id="OZM71463.1"/>
    </source>
</evidence>
<protein>
    <recommendedName>
        <fullName evidence="2">GPI inositol-deacylase PGAP1-like alpha/beta domain-containing protein</fullName>
    </recommendedName>
</protein>
<dbReference type="GO" id="GO:0016788">
    <property type="term" value="F:hydrolase activity, acting on ester bonds"/>
    <property type="evidence" value="ECO:0007669"/>
    <property type="project" value="InterPro"/>
</dbReference>
<feature type="domain" description="GPI inositol-deacylase PGAP1-like alpha/beta" evidence="2">
    <location>
        <begin position="38"/>
        <end position="173"/>
    </location>
</feature>
<sequence length="300" mass="32370">MTNTNARRVLAALAASAVLATASTTGTAQAEPSAKADEPVFFVHGYGYDEGVEGGKDCDNIWGNARKYFTERGWAAGSLKTVGYYTGDKNCDVSIDGATATKDTRIKHIAADLANHIHDNYTSKGKSVEIVGHSMGGLIGRVALLGSAKGWDGFPKGKLKVGDLVTLGTPHQGVKEPGKHGDTQWKSMDPDSEFMRVLDAPENRVSQDWASGTDWTFAGADEDETVSGSSAIDKGRHADHKFRYLEGNEHTVTHSGIRKWYSGKYNLRFWHSSEGESHDTTNGWAPLKAAHNALSENGGW</sequence>